<proteinExistence type="inferred from homology"/>
<evidence type="ECO:0000256" key="2">
    <source>
        <dbReference type="ARBA" id="ARBA00023015"/>
    </source>
</evidence>
<dbReference type="EMBL" id="JANX01000641">
    <property type="protein sequence ID" value="KGM30955.1"/>
    <property type="molecule type" value="Genomic_DNA"/>
</dbReference>
<dbReference type="RefSeq" id="WP_034847060.1">
    <property type="nucleotide sequence ID" value="NZ_JANX01000641.1"/>
</dbReference>
<keyword evidence="4" id="KW-0804">Transcription</keyword>
<dbReference type="SUPFAM" id="SSF88946">
    <property type="entry name" value="Sigma2 domain of RNA polymerase sigma factors"/>
    <property type="match status" value="1"/>
</dbReference>
<dbReference type="GO" id="GO:0006352">
    <property type="term" value="P:DNA-templated transcription initiation"/>
    <property type="evidence" value="ECO:0007669"/>
    <property type="project" value="InterPro"/>
</dbReference>
<dbReference type="Gene3D" id="1.10.10.10">
    <property type="entry name" value="Winged helix-like DNA-binding domain superfamily/Winged helix DNA-binding domain"/>
    <property type="match status" value="1"/>
</dbReference>
<evidence type="ECO:0000259" key="6">
    <source>
        <dbReference type="Pfam" id="PF08281"/>
    </source>
</evidence>
<dbReference type="InterPro" id="IPR036388">
    <property type="entry name" value="WH-like_DNA-bd_sf"/>
</dbReference>
<organism evidence="7 8">
    <name type="scientific">Inquilinus limosus MP06</name>
    <dbReference type="NCBI Taxonomy" id="1398085"/>
    <lineage>
        <taxon>Bacteria</taxon>
        <taxon>Pseudomonadati</taxon>
        <taxon>Pseudomonadota</taxon>
        <taxon>Alphaproteobacteria</taxon>
        <taxon>Rhodospirillales</taxon>
        <taxon>Rhodospirillaceae</taxon>
        <taxon>Inquilinus</taxon>
    </lineage>
</organism>
<feature type="domain" description="RNA polymerase sigma-70 region 2" evidence="5">
    <location>
        <begin position="12"/>
        <end position="77"/>
    </location>
</feature>
<dbReference type="GO" id="GO:0016987">
    <property type="term" value="F:sigma factor activity"/>
    <property type="evidence" value="ECO:0007669"/>
    <property type="project" value="UniProtKB-KW"/>
</dbReference>
<comment type="caution">
    <text evidence="7">The sequence shown here is derived from an EMBL/GenBank/DDBJ whole genome shotgun (WGS) entry which is preliminary data.</text>
</comment>
<dbReference type="Pfam" id="PF08281">
    <property type="entry name" value="Sigma70_r4_2"/>
    <property type="match status" value="1"/>
</dbReference>
<keyword evidence="3" id="KW-0731">Sigma factor</keyword>
<dbReference type="InterPro" id="IPR013325">
    <property type="entry name" value="RNA_pol_sigma_r2"/>
</dbReference>
<evidence type="ECO:0000259" key="5">
    <source>
        <dbReference type="Pfam" id="PF04542"/>
    </source>
</evidence>
<dbReference type="SUPFAM" id="SSF88659">
    <property type="entry name" value="Sigma3 and sigma4 domains of RNA polymerase sigma factors"/>
    <property type="match status" value="1"/>
</dbReference>
<dbReference type="Gene3D" id="1.10.1740.10">
    <property type="match status" value="1"/>
</dbReference>
<accession>A0A0A0CYS0</accession>
<evidence type="ECO:0000256" key="4">
    <source>
        <dbReference type="ARBA" id="ARBA00023163"/>
    </source>
</evidence>
<evidence type="ECO:0000313" key="8">
    <source>
        <dbReference type="Proteomes" id="UP000029995"/>
    </source>
</evidence>
<dbReference type="InterPro" id="IPR007627">
    <property type="entry name" value="RNA_pol_sigma70_r2"/>
</dbReference>
<keyword evidence="2" id="KW-0805">Transcription regulation</keyword>
<reference evidence="7 8" key="1">
    <citation type="submission" date="2014-01" db="EMBL/GenBank/DDBJ databases">
        <title>Genome sequence determination for a cystic fibrosis isolate, Inquilinus limosus.</title>
        <authorList>
            <person name="Pino M."/>
            <person name="Di Conza J."/>
            <person name="Gutkind G."/>
        </authorList>
    </citation>
    <scope>NUCLEOTIDE SEQUENCE [LARGE SCALE GENOMIC DNA]</scope>
    <source>
        <strain evidence="7 8">MP06</strain>
    </source>
</reference>
<dbReference type="InterPro" id="IPR014284">
    <property type="entry name" value="RNA_pol_sigma-70_dom"/>
</dbReference>
<dbReference type="PANTHER" id="PTHR43133">
    <property type="entry name" value="RNA POLYMERASE ECF-TYPE SIGMA FACTO"/>
    <property type="match status" value="1"/>
</dbReference>
<dbReference type="Proteomes" id="UP000029995">
    <property type="component" value="Unassembled WGS sequence"/>
</dbReference>
<name>A0A0A0CYS0_9PROT</name>
<dbReference type="GO" id="GO:0003677">
    <property type="term" value="F:DNA binding"/>
    <property type="evidence" value="ECO:0007669"/>
    <property type="project" value="InterPro"/>
</dbReference>
<dbReference type="NCBIfam" id="TIGR02937">
    <property type="entry name" value="sigma70-ECF"/>
    <property type="match status" value="1"/>
</dbReference>
<protein>
    <submittedName>
        <fullName evidence="7">RNA polymerase sigma 70</fullName>
    </submittedName>
</protein>
<evidence type="ECO:0000313" key="7">
    <source>
        <dbReference type="EMBL" id="KGM30955.1"/>
    </source>
</evidence>
<dbReference type="Pfam" id="PF04542">
    <property type="entry name" value="Sigma70_r2"/>
    <property type="match status" value="1"/>
</dbReference>
<dbReference type="OrthoDB" id="9794372at2"/>
<gene>
    <name evidence="7" type="ORF">P409_30020</name>
</gene>
<dbReference type="InterPro" id="IPR013249">
    <property type="entry name" value="RNA_pol_sigma70_r4_t2"/>
</dbReference>
<evidence type="ECO:0000256" key="1">
    <source>
        <dbReference type="ARBA" id="ARBA00010641"/>
    </source>
</evidence>
<dbReference type="CDD" id="cd06171">
    <property type="entry name" value="Sigma70_r4"/>
    <property type="match status" value="1"/>
</dbReference>
<evidence type="ECO:0000256" key="3">
    <source>
        <dbReference type="ARBA" id="ARBA00023082"/>
    </source>
</evidence>
<comment type="similarity">
    <text evidence="1">Belongs to the sigma-70 factor family. ECF subfamily.</text>
</comment>
<dbReference type="InterPro" id="IPR039425">
    <property type="entry name" value="RNA_pol_sigma-70-like"/>
</dbReference>
<dbReference type="PANTHER" id="PTHR43133:SF63">
    <property type="entry name" value="RNA POLYMERASE SIGMA FACTOR FECI-RELATED"/>
    <property type="match status" value="1"/>
</dbReference>
<dbReference type="AlphaFoldDB" id="A0A0A0CYS0"/>
<dbReference type="InterPro" id="IPR013324">
    <property type="entry name" value="RNA_pol_sigma_r3/r4-like"/>
</dbReference>
<sequence length="171" mass="19227">MAEQDRSSLLALLTRHYQELLRHLTRRLGSPSAAADVAQDTWLRLRRAEAVPELQNPQAYLFRIADNLAKDRLRSDAARARTLAPAELGDDRPCDAPGADAVLDHRQRLQVLGRAVAELPPKCREVFLLHKFDGLSHGEIAARLGISKSMVEKHVMKALAHCRDRMRDLLD</sequence>
<feature type="domain" description="RNA polymerase sigma factor 70 region 4 type 2" evidence="6">
    <location>
        <begin position="110"/>
        <end position="162"/>
    </location>
</feature>